<protein>
    <submittedName>
        <fullName evidence="8">Membrane protein</fullName>
    </submittedName>
</protein>
<gene>
    <name evidence="8" type="ORF">GCM10010840_35830</name>
</gene>
<sequence length="146" mass="15274">MTTQEASQTRTFATVHRVDIALAVLRVVIGIIFIAHGYQKIAIYTLPGTVEAFTGMGAPFPGLTAPLIAFIELLGGAALVAGLFTRIAAPLLALNMLGALLLVHVKAGFFNPNGVEFPLALLAATVTLSLTGAGRYAIDTLRTRNA</sequence>
<evidence type="ECO:0000313" key="9">
    <source>
        <dbReference type="Proteomes" id="UP000639973"/>
    </source>
</evidence>
<name>A0ABQ2GGL3_9DEIO</name>
<comment type="subcellular location">
    <subcellularLocation>
        <location evidence="1">Cell membrane</location>
        <topology evidence="1">Multi-pass membrane protein</topology>
    </subcellularLocation>
</comment>
<dbReference type="InterPro" id="IPR032808">
    <property type="entry name" value="DoxX"/>
</dbReference>
<evidence type="ECO:0000256" key="6">
    <source>
        <dbReference type="ARBA" id="ARBA00023136"/>
    </source>
</evidence>
<keyword evidence="3" id="KW-1003">Cell membrane</keyword>
<keyword evidence="5 7" id="KW-1133">Transmembrane helix</keyword>
<keyword evidence="6 7" id="KW-0472">Membrane</keyword>
<evidence type="ECO:0000313" key="8">
    <source>
        <dbReference type="EMBL" id="GGL94644.1"/>
    </source>
</evidence>
<feature type="transmembrane region" description="Helical" evidence="7">
    <location>
        <begin position="20"/>
        <end position="38"/>
    </location>
</feature>
<dbReference type="EMBL" id="BMOL01000034">
    <property type="protein sequence ID" value="GGL94644.1"/>
    <property type="molecule type" value="Genomic_DNA"/>
</dbReference>
<feature type="transmembrane region" description="Helical" evidence="7">
    <location>
        <begin position="87"/>
        <end position="105"/>
    </location>
</feature>
<dbReference type="Pfam" id="PF07681">
    <property type="entry name" value="DoxX"/>
    <property type="match status" value="1"/>
</dbReference>
<reference evidence="9" key="1">
    <citation type="journal article" date="2019" name="Int. J. Syst. Evol. Microbiol.">
        <title>The Global Catalogue of Microorganisms (GCM) 10K type strain sequencing project: providing services to taxonomists for standard genome sequencing and annotation.</title>
        <authorList>
            <consortium name="The Broad Institute Genomics Platform"/>
            <consortium name="The Broad Institute Genome Sequencing Center for Infectious Disease"/>
            <person name="Wu L."/>
            <person name="Ma J."/>
        </authorList>
    </citation>
    <scope>NUCLEOTIDE SEQUENCE [LARGE SCALE GENOMIC DNA]</scope>
    <source>
        <strain evidence="9">JCM 15442</strain>
    </source>
</reference>
<feature type="transmembrane region" description="Helical" evidence="7">
    <location>
        <begin position="117"/>
        <end position="138"/>
    </location>
</feature>
<dbReference type="PANTHER" id="PTHR33452">
    <property type="entry name" value="OXIDOREDUCTASE CATD-RELATED"/>
    <property type="match status" value="1"/>
</dbReference>
<accession>A0ABQ2GGL3</accession>
<evidence type="ECO:0000256" key="4">
    <source>
        <dbReference type="ARBA" id="ARBA00022692"/>
    </source>
</evidence>
<comment type="similarity">
    <text evidence="2">Belongs to the DoxX family.</text>
</comment>
<dbReference type="RefSeq" id="WP_188974308.1">
    <property type="nucleotide sequence ID" value="NZ_BMOL01000034.1"/>
</dbReference>
<evidence type="ECO:0000256" key="3">
    <source>
        <dbReference type="ARBA" id="ARBA00022475"/>
    </source>
</evidence>
<dbReference type="PANTHER" id="PTHR33452:SF1">
    <property type="entry name" value="INNER MEMBRANE PROTEIN YPHA-RELATED"/>
    <property type="match status" value="1"/>
</dbReference>
<dbReference type="Proteomes" id="UP000639973">
    <property type="component" value="Unassembled WGS sequence"/>
</dbReference>
<evidence type="ECO:0000256" key="2">
    <source>
        <dbReference type="ARBA" id="ARBA00006679"/>
    </source>
</evidence>
<organism evidence="8 9">
    <name type="scientific">Deinococcus aerolatus</name>
    <dbReference type="NCBI Taxonomy" id="522487"/>
    <lineage>
        <taxon>Bacteria</taxon>
        <taxon>Thermotogati</taxon>
        <taxon>Deinococcota</taxon>
        <taxon>Deinococci</taxon>
        <taxon>Deinococcales</taxon>
        <taxon>Deinococcaceae</taxon>
        <taxon>Deinococcus</taxon>
    </lineage>
</organism>
<evidence type="ECO:0000256" key="5">
    <source>
        <dbReference type="ARBA" id="ARBA00022989"/>
    </source>
</evidence>
<dbReference type="InterPro" id="IPR051907">
    <property type="entry name" value="DoxX-like_oxidoreductase"/>
</dbReference>
<evidence type="ECO:0000256" key="7">
    <source>
        <dbReference type="SAM" id="Phobius"/>
    </source>
</evidence>
<keyword evidence="9" id="KW-1185">Reference proteome</keyword>
<keyword evidence="4 7" id="KW-0812">Transmembrane</keyword>
<comment type="caution">
    <text evidence="8">The sequence shown here is derived from an EMBL/GenBank/DDBJ whole genome shotgun (WGS) entry which is preliminary data.</text>
</comment>
<evidence type="ECO:0000256" key="1">
    <source>
        <dbReference type="ARBA" id="ARBA00004651"/>
    </source>
</evidence>
<feature type="transmembrane region" description="Helical" evidence="7">
    <location>
        <begin position="58"/>
        <end position="80"/>
    </location>
</feature>
<proteinExistence type="inferred from homology"/>